<evidence type="ECO:0000313" key="2">
    <source>
        <dbReference type="Proteomes" id="UP000053144"/>
    </source>
</evidence>
<organism evidence="1 2">
    <name type="scientific">Phaseolus angularis</name>
    <name type="common">Azuki bean</name>
    <name type="synonym">Vigna angularis</name>
    <dbReference type="NCBI Taxonomy" id="3914"/>
    <lineage>
        <taxon>Eukaryota</taxon>
        <taxon>Viridiplantae</taxon>
        <taxon>Streptophyta</taxon>
        <taxon>Embryophyta</taxon>
        <taxon>Tracheophyta</taxon>
        <taxon>Spermatophyta</taxon>
        <taxon>Magnoliopsida</taxon>
        <taxon>eudicotyledons</taxon>
        <taxon>Gunneridae</taxon>
        <taxon>Pentapetalae</taxon>
        <taxon>rosids</taxon>
        <taxon>fabids</taxon>
        <taxon>Fabales</taxon>
        <taxon>Fabaceae</taxon>
        <taxon>Papilionoideae</taxon>
        <taxon>50 kb inversion clade</taxon>
        <taxon>NPAAA clade</taxon>
        <taxon>indigoferoid/millettioid clade</taxon>
        <taxon>Phaseoleae</taxon>
        <taxon>Vigna</taxon>
    </lineage>
</organism>
<protein>
    <submittedName>
        <fullName evidence="1">Uncharacterized protein</fullName>
    </submittedName>
</protein>
<sequence>MLCAIFVGLNANHPCTGSAEQWKSVIEEDELQIEGRNVKQRCDGSLELLDHHRLISSDHDSDTIEGLLVTRASRRTVRFQKLKLI</sequence>
<name>A0A0L9VJA4_PHAAN</name>
<proteinExistence type="predicted"/>
<reference evidence="2" key="1">
    <citation type="journal article" date="2015" name="Proc. Natl. Acad. Sci. U.S.A.">
        <title>Genome sequencing of adzuki bean (Vigna angularis) provides insight into high starch and low fat accumulation and domestication.</title>
        <authorList>
            <person name="Yang K."/>
            <person name="Tian Z."/>
            <person name="Chen C."/>
            <person name="Luo L."/>
            <person name="Zhao B."/>
            <person name="Wang Z."/>
            <person name="Yu L."/>
            <person name="Li Y."/>
            <person name="Sun Y."/>
            <person name="Li W."/>
            <person name="Chen Y."/>
            <person name="Li Y."/>
            <person name="Zhang Y."/>
            <person name="Ai D."/>
            <person name="Zhao J."/>
            <person name="Shang C."/>
            <person name="Ma Y."/>
            <person name="Wu B."/>
            <person name="Wang M."/>
            <person name="Gao L."/>
            <person name="Sun D."/>
            <person name="Zhang P."/>
            <person name="Guo F."/>
            <person name="Wang W."/>
            <person name="Li Y."/>
            <person name="Wang J."/>
            <person name="Varshney R.K."/>
            <person name="Wang J."/>
            <person name="Ling H.Q."/>
            <person name="Wan P."/>
        </authorList>
    </citation>
    <scope>NUCLEOTIDE SEQUENCE</scope>
    <source>
        <strain evidence="2">cv. Jingnong 6</strain>
    </source>
</reference>
<accession>A0A0L9VJA4</accession>
<gene>
    <name evidence="1" type="ORF">LR48_Vigan10g102200</name>
</gene>
<dbReference type="Gramene" id="KOM55130">
    <property type="protein sequence ID" value="KOM55130"/>
    <property type="gene ID" value="LR48_Vigan10g102200"/>
</dbReference>
<dbReference type="EMBL" id="CM003380">
    <property type="protein sequence ID" value="KOM55130.1"/>
    <property type="molecule type" value="Genomic_DNA"/>
</dbReference>
<evidence type="ECO:0000313" key="1">
    <source>
        <dbReference type="EMBL" id="KOM55130.1"/>
    </source>
</evidence>
<dbReference type="AlphaFoldDB" id="A0A0L9VJA4"/>
<dbReference type="Proteomes" id="UP000053144">
    <property type="component" value="Chromosome 10"/>
</dbReference>